<keyword evidence="3" id="KW-1185">Reference proteome</keyword>
<feature type="transmembrane region" description="Helical" evidence="1">
    <location>
        <begin position="87"/>
        <end position="112"/>
    </location>
</feature>
<evidence type="ECO:0000256" key="1">
    <source>
        <dbReference type="SAM" id="Phobius"/>
    </source>
</evidence>
<sequence>MIQDSSGFFSHRALTNKNYFGMTASLSKLGMSKGMLESFLWESVKCLQDPGELLYNAEAFPSYASNFPCSLSLSSAMEDSRRMLPAIILLFLLLISSGALLFCFLLPIHVAVRHGDDISGSEEVRVGKPQVQGALLSGQQLCKCLQDRRLPWRPLQGPPSPMLLHQALQLCYMSTWMPSNRRRGTRRRCFPLNKGADSIIHLLKNAHKPFHM</sequence>
<dbReference type="EMBL" id="CP097510">
    <property type="protein sequence ID" value="URE28622.1"/>
    <property type="molecule type" value="Genomic_DNA"/>
</dbReference>
<evidence type="ECO:0000313" key="3">
    <source>
        <dbReference type="Proteomes" id="UP001055439"/>
    </source>
</evidence>
<name>A0A9E7HEI4_9LILI</name>
<accession>A0A9E7HEI4</accession>
<keyword evidence="1" id="KW-0472">Membrane</keyword>
<keyword evidence="1" id="KW-0812">Transmembrane</keyword>
<reference evidence="2" key="1">
    <citation type="submission" date="2022-05" db="EMBL/GenBank/DDBJ databases">
        <title>The Musa troglodytarum L. genome provides insights into the mechanism of non-climacteric behaviour and enrichment of carotenoids.</title>
        <authorList>
            <person name="Wang J."/>
        </authorList>
    </citation>
    <scope>NUCLEOTIDE SEQUENCE</scope>
    <source>
        <tissue evidence="2">Leaf</tissue>
    </source>
</reference>
<gene>
    <name evidence="2" type="ORF">MUK42_18176</name>
</gene>
<dbReference type="AlphaFoldDB" id="A0A9E7HEI4"/>
<organism evidence="2 3">
    <name type="scientific">Musa troglodytarum</name>
    <name type="common">fe'i banana</name>
    <dbReference type="NCBI Taxonomy" id="320322"/>
    <lineage>
        <taxon>Eukaryota</taxon>
        <taxon>Viridiplantae</taxon>
        <taxon>Streptophyta</taxon>
        <taxon>Embryophyta</taxon>
        <taxon>Tracheophyta</taxon>
        <taxon>Spermatophyta</taxon>
        <taxon>Magnoliopsida</taxon>
        <taxon>Liliopsida</taxon>
        <taxon>Zingiberales</taxon>
        <taxon>Musaceae</taxon>
        <taxon>Musa</taxon>
    </lineage>
</organism>
<keyword evidence="1" id="KW-1133">Transmembrane helix</keyword>
<protein>
    <submittedName>
        <fullName evidence="2">Uncharacterized protein</fullName>
    </submittedName>
</protein>
<dbReference type="Proteomes" id="UP001055439">
    <property type="component" value="Chromosome 8"/>
</dbReference>
<proteinExistence type="predicted"/>
<evidence type="ECO:0000313" key="2">
    <source>
        <dbReference type="EMBL" id="URE28622.1"/>
    </source>
</evidence>